<dbReference type="Proteomes" id="UP001143856">
    <property type="component" value="Unassembled WGS sequence"/>
</dbReference>
<protein>
    <submittedName>
        <fullName evidence="1">Uncharacterized protein</fullName>
    </submittedName>
</protein>
<keyword evidence="2" id="KW-1185">Reference proteome</keyword>
<accession>A0ACC1PI67</accession>
<comment type="caution">
    <text evidence="1">The sequence shown here is derived from an EMBL/GenBank/DDBJ whole genome shotgun (WGS) entry which is preliminary data.</text>
</comment>
<gene>
    <name evidence="1" type="ORF">NUW58_g2011</name>
</gene>
<organism evidence="1 2">
    <name type="scientific">Xylaria curta</name>
    <dbReference type="NCBI Taxonomy" id="42375"/>
    <lineage>
        <taxon>Eukaryota</taxon>
        <taxon>Fungi</taxon>
        <taxon>Dikarya</taxon>
        <taxon>Ascomycota</taxon>
        <taxon>Pezizomycotina</taxon>
        <taxon>Sordariomycetes</taxon>
        <taxon>Xylariomycetidae</taxon>
        <taxon>Xylariales</taxon>
        <taxon>Xylariaceae</taxon>
        <taxon>Xylaria</taxon>
    </lineage>
</organism>
<dbReference type="EMBL" id="JAPDGR010000241">
    <property type="protein sequence ID" value="KAJ2992920.1"/>
    <property type="molecule type" value="Genomic_DNA"/>
</dbReference>
<name>A0ACC1PI67_9PEZI</name>
<evidence type="ECO:0000313" key="2">
    <source>
        <dbReference type="Proteomes" id="UP001143856"/>
    </source>
</evidence>
<sequence>MADISPYILNEATQNGIEQENNRLDFQHYFFDDIMNNELLPPHIAHELATNPPPRICEMATGSAIWLKEIAKTLPMSAELVGLDFDTSKFPRPETLASNIKLGFANAYEPFPEKFQSHFDVVHLRHFILATKKDHGARLVQNLLSLLRPRGWLVWAECDPIKTNAEPPSDAMFRMQKVYYNHLRNADLETE</sequence>
<proteinExistence type="predicted"/>
<evidence type="ECO:0000313" key="1">
    <source>
        <dbReference type="EMBL" id="KAJ2992920.1"/>
    </source>
</evidence>
<reference evidence="1" key="1">
    <citation type="submission" date="2022-10" db="EMBL/GenBank/DDBJ databases">
        <title>Genome Sequence of Xylaria curta.</title>
        <authorList>
            <person name="Buettner E."/>
        </authorList>
    </citation>
    <scope>NUCLEOTIDE SEQUENCE</scope>
    <source>
        <strain evidence="1">Babe10</strain>
    </source>
</reference>